<organism evidence="2">
    <name type="scientific">bacterium 19MO02SH05</name>
    <dbReference type="NCBI Taxonomy" id="2920696"/>
    <lineage>
        <taxon>Bacteria</taxon>
    </lineage>
</organism>
<dbReference type="Pfam" id="PF11748">
    <property type="entry name" value="DUF3306"/>
    <property type="match status" value="1"/>
</dbReference>
<dbReference type="EMBL" id="CP095342">
    <property type="protein sequence ID" value="XAG62472.1"/>
    <property type="molecule type" value="Genomic_DNA"/>
</dbReference>
<accession>A0AAU6TLY2</accession>
<feature type="compositionally biased region" description="Acidic residues" evidence="1">
    <location>
        <begin position="169"/>
        <end position="179"/>
    </location>
</feature>
<gene>
    <name evidence="2" type="ORF">MRL64_06860</name>
</gene>
<dbReference type="InterPro" id="IPR021735">
    <property type="entry name" value="DUF3306"/>
</dbReference>
<feature type="region of interest" description="Disordered" evidence="1">
    <location>
        <begin position="22"/>
        <end position="52"/>
    </location>
</feature>
<evidence type="ECO:0000313" key="2">
    <source>
        <dbReference type="EMBL" id="XAG62472.1"/>
    </source>
</evidence>
<name>A0AAU6TLY2_UNCXX</name>
<sequence>MATDSFFNRWSKRKLHQATISEDVSIDESGSDDKTLPSALQPESLSEPPVTLTRDQTACPTGLVADESIATENALSTLLVSASAELKKKALRQLFFNGEFNQVDGLDDYDGDYHALKPLASELAQSVREWLIDVDPSNVDLIPEHQSEHQNNHNHFAHHQSIMPRDRMDEDETALLDKK</sequence>
<proteinExistence type="predicted"/>
<evidence type="ECO:0000256" key="1">
    <source>
        <dbReference type="SAM" id="MobiDB-lite"/>
    </source>
</evidence>
<reference evidence="2" key="1">
    <citation type="submission" date="2022-03" db="EMBL/GenBank/DDBJ databases">
        <title>Sea Food Isolates.</title>
        <authorList>
            <person name="Li c."/>
        </authorList>
    </citation>
    <scope>NUCLEOTIDE SEQUENCE</scope>
    <source>
        <strain evidence="2">19MO02SH05</strain>
    </source>
</reference>
<dbReference type="AlphaFoldDB" id="A0AAU6TLY2"/>
<protein>
    <submittedName>
        <fullName evidence="2">DUF3306 domain-containing protein</fullName>
    </submittedName>
</protein>
<feature type="region of interest" description="Disordered" evidence="1">
    <location>
        <begin position="147"/>
        <end position="179"/>
    </location>
</feature>